<evidence type="ECO:0000256" key="7">
    <source>
        <dbReference type="SAM" id="Phobius"/>
    </source>
</evidence>
<dbReference type="InterPro" id="IPR018383">
    <property type="entry name" value="UPF0324_pro"/>
</dbReference>
<reference evidence="8 9" key="1">
    <citation type="submission" date="2019-08" db="EMBL/GenBank/DDBJ databases">
        <title>Bradyrhizobium hipponensis sp. nov., a rhizobium isolated from a Lupinus angustifolius root nodule in Tunisia.</title>
        <authorList>
            <person name="Off K."/>
            <person name="Rejili M."/>
            <person name="Mars M."/>
            <person name="Brachmann A."/>
            <person name="Marin M."/>
        </authorList>
    </citation>
    <scope>NUCLEOTIDE SEQUENCE [LARGE SCALE GENOMIC DNA]</scope>
    <source>
        <strain evidence="8 9">CTAW71</strain>
    </source>
</reference>
<feature type="transmembrane region" description="Helical" evidence="7">
    <location>
        <begin position="238"/>
        <end position="259"/>
    </location>
</feature>
<dbReference type="PANTHER" id="PTHR30106">
    <property type="entry name" value="INNER MEMBRANE PROTEIN YEIH-RELATED"/>
    <property type="match status" value="1"/>
</dbReference>
<keyword evidence="9" id="KW-1185">Reference proteome</keyword>
<dbReference type="OrthoDB" id="5393513at2"/>
<feature type="transmembrane region" description="Helical" evidence="7">
    <location>
        <begin position="297"/>
        <end position="315"/>
    </location>
</feature>
<evidence type="ECO:0000256" key="5">
    <source>
        <dbReference type="ARBA" id="ARBA00022989"/>
    </source>
</evidence>
<feature type="transmembrane region" description="Helical" evidence="7">
    <location>
        <begin position="145"/>
        <end position="166"/>
    </location>
</feature>
<feature type="transmembrane region" description="Helical" evidence="7">
    <location>
        <begin position="50"/>
        <end position="69"/>
    </location>
</feature>
<dbReference type="Pfam" id="PF03601">
    <property type="entry name" value="Cons_hypoth698"/>
    <property type="match status" value="1"/>
</dbReference>
<evidence type="ECO:0000313" key="9">
    <source>
        <dbReference type="Proteomes" id="UP000324758"/>
    </source>
</evidence>
<feature type="transmembrane region" description="Helical" evidence="7">
    <location>
        <begin position="172"/>
        <end position="193"/>
    </location>
</feature>
<keyword evidence="4 7" id="KW-0812">Transmembrane</keyword>
<protein>
    <submittedName>
        <fullName evidence="8">YeiH family putative sulfate export transporter</fullName>
    </submittedName>
</protein>
<feature type="transmembrane region" description="Helical" evidence="7">
    <location>
        <begin position="90"/>
        <end position="109"/>
    </location>
</feature>
<feature type="transmembrane region" description="Helical" evidence="7">
    <location>
        <begin position="27"/>
        <end position="44"/>
    </location>
</feature>
<accession>A0A5D3K415</accession>
<dbReference type="GO" id="GO:0005886">
    <property type="term" value="C:plasma membrane"/>
    <property type="evidence" value="ECO:0007669"/>
    <property type="project" value="UniProtKB-SubCell"/>
</dbReference>
<evidence type="ECO:0000313" key="8">
    <source>
        <dbReference type="EMBL" id="TYL89509.1"/>
    </source>
</evidence>
<feature type="transmembrane region" description="Helical" evidence="7">
    <location>
        <begin position="327"/>
        <end position="348"/>
    </location>
</feature>
<name>A0A5D3K415_9BRAD</name>
<comment type="subcellular location">
    <subcellularLocation>
        <location evidence="1">Cell membrane</location>
        <topology evidence="1">Multi-pass membrane protein</topology>
    </subcellularLocation>
</comment>
<dbReference type="AlphaFoldDB" id="A0A5D3K415"/>
<organism evidence="8 9">
    <name type="scientific">Bradyrhizobium rifense</name>
    <dbReference type="NCBI Taxonomy" id="515499"/>
    <lineage>
        <taxon>Bacteria</taxon>
        <taxon>Pseudomonadati</taxon>
        <taxon>Pseudomonadota</taxon>
        <taxon>Alphaproteobacteria</taxon>
        <taxon>Hyphomicrobiales</taxon>
        <taxon>Nitrobacteraceae</taxon>
        <taxon>Bradyrhizobium</taxon>
    </lineage>
</organism>
<evidence type="ECO:0000256" key="6">
    <source>
        <dbReference type="ARBA" id="ARBA00023136"/>
    </source>
</evidence>
<evidence type="ECO:0000256" key="1">
    <source>
        <dbReference type="ARBA" id="ARBA00004651"/>
    </source>
</evidence>
<evidence type="ECO:0000256" key="4">
    <source>
        <dbReference type="ARBA" id="ARBA00022692"/>
    </source>
</evidence>
<keyword evidence="3" id="KW-1003">Cell membrane</keyword>
<sequence length="352" mass="36076">MTSAIDFRTSPVRSVIRDAIVSRVKPARAVIPGVALAGAIALVAKLLHGVPGIATFSPMILAIAIGISMRNLVGTPSFAAPGIAFSMRRLLRAAIVLLGFQITLTQLAAVGARGLLIVVGTLVATFAFTLAAGRALGVDRKLTELIAAGTSICGASAVVATNSVTGASDEDVAYAIACVTIFGSIAMFVYPVLPHLLHLDGAAYGLWSGASIHEIAQVAAASFQNSQRAGEIATVAKLARVMLLAPVVLALSVGPRLAARGAPGRSARAPLPWFAIGFVAVTAINSVVTIPAGMRDATITLSTFLLTIALAAMGLETDISKLYAHGLRPAILGALAFLFIATFSLALIKFMG</sequence>
<dbReference type="EMBL" id="VSSS01000060">
    <property type="protein sequence ID" value="TYL89509.1"/>
    <property type="molecule type" value="Genomic_DNA"/>
</dbReference>
<feature type="transmembrane region" description="Helical" evidence="7">
    <location>
        <begin position="115"/>
        <end position="133"/>
    </location>
</feature>
<feature type="transmembrane region" description="Helical" evidence="7">
    <location>
        <begin position="271"/>
        <end position="290"/>
    </location>
</feature>
<evidence type="ECO:0000256" key="3">
    <source>
        <dbReference type="ARBA" id="ARBA00022475"/>
    </source>
</evidence>
<comment type="caution">
    <text evidence="8">The sequence shown here is derived from an EMBL/GenBank/DDBJ whole genome shotgun (WGS) entry which is preliminary data.</text>
</comment>
<dbReference type="PANTHER" id="PTHR30106:SF2">
    <property type="entry name" value="UPF0324 INNER MEMBRANE PROTEIN YEIH"/>
    <property type="match status" value="1"/>
</dbReference>
<comment type="similarity">
    <text evidence="2">Belongs to the UPF0324 family.</text>
</comment>
<proteinExistence type="inferred from homology"/>
<evidence type="ECO:0000256" key="2">
    <source>
        <dbReference type="ARBA" id="ARBA00007977"/>
    </source>
</evidence>
<dbReference type="Proteomes" id="UP000324758">
    <property type="component" value="Unassembled WGS sequence"/>
</dbReference>
<keyword evidence="5 7" id="KW-1133">Transmembrane helix</keyword>
<keyword evidence="6 7" id="KW-0472">Membrane</keyword>
<gene>
    <name evidence="8" type="ORF">FXB40_35380</name>
</gene>